<keyword evidence="10" id="KW-0418">Kinase</keyword>
<dbReference type="SUPFAM" id="SSF47384">
    <property type="entry name" value="Homodimeric domain of signal transducing histidine kinase"/>
    <property type="match status" value="1"/>
</dbReference>
<feature type="domain" description="Histidine kinase" evidence="7">
    <location>
        <begin position="239"/>
        <end position="464"/>
    </location>
</feature>
<dbReference type="RefSeq" id="WP_015415045.1">
    <property type="nucleotide sequence ID" value="NC_020409.1"/>
</dbReference>
<dbReference type="CDD" id="cd00082">
    <property type="entry name" value="HisKA"/>
    <property type="match status" value="1"/>
</dbReference>
<dbReference type="CDD" id="cd17546">
    <property type="entry name" value="REC_hyHK_CKI1_RcsC-like"/>
    <property type="match status" value="1"/>
</dbReference>
<keyword evidence="10" id="KW-0808">Transferase</keyword>
<dbReference type="PRINTS" id="PR00344">
    <property type="entry name" value="BCTRLSENSOR"/>
</dbReference>
<feature type="transmembrane region" description="Helical" evidence="6">
    <location>
        <begin position="180"/>
        <end position="199"/>
    </location>
</feature>
<sequence>MHYLPSRLRELFREPQPPENLAEEFRRAIDLSNCRRLKAVTWLVLSSLTFLLIADYFTVKQAGHSSVWCGIVILRSVAILACFAFFPLFGPLRSVHDIKPRHHLVWKMYTYFFMIYTSAIVGYMFPLKDSIGPMYVFLLGPSAFLAMPVRQVSLLIGIGWISLIGALFLFVPELSLVKHHLINAMVISWVSFAVAHIGYRAAYRDFMNRKVIEGKNRQLREAHAQVLDASRAKSDFLATVSHEIRTPMNSILGMTEVALQSGLQGELREYIETARESALHLLDVITDILDFSRIEARRLRLVSAHFDLSSVVNSAMRTVKLHAEKKGVALEFESLDGTPRFLKGDPVRLRQVLINLLNNAIKFTDDGYIRLTVSSWPEGGDDPDRPVGVRFSVKDSGTGIGREKIRTIFEAFTQGDGSSSRSHGGSGLGLSICKSLVDLMGGEIRVQSEKGVGSEFSFTSRFGEGNAERANEPEFVAAFSDTCIPVKRSNVLLVDDNPLNVKVEKLHLERLGMRTTVAESGAKALMLLAEHDFDIVLMDLEMPGMDGHETTRRIRSGEGLGRPVRQPTIPIVAITAHALGEIRSRCAREGMNGFVTKPVGCGDLGATMQQVLGGDWQAPEEQKRHEVESTPVLDLEQAASMLDITSEEMEYLLPNAISEVSLKFELAEKGVQAGLLQEVALQAHTLKSVAASIGAEMTRRAAVRLENSARQGDHELSRKRLATLRVAIARLEVAVKAH</sequence>
<dbReference type="PROSITE" id="PS50110">
    <property type="entry name" value="RESPONSE_REGULATORY"/>
    <property type="match status" value="1"/>
</dbReference>
<evidence type="ECO:0000256" key="4">
    <source>
        <dbReference type="PROSITE-ProRule" id="PRU00110"/>
    </source>
</evidence>
<keyword evidence="6" id="KW-0472">Membrane</keyword>
<proteinExistence type="predicted"/>
<dbReference type="GO" id="GO:0005524">
    <property type="term" value="F:ATP binding"/>
    <property type="evidence" value="ECO:0007669"/>
    <property type="project" value="UniProtKB-KW"/>
</dbReference>
<feature type="domain" description="Response regulatory" evidence="8">
    <location>
        <begin position="490"/>
        <end position="612"/>
    </location>
</feature>
<keyword evidence="11" id="KW-1185">Reference proteome</keyword>
<dbReference type="Pfam" id="PF01627">
    <property type="entry name" value="Hpt"/>
    <property type="match status" value="1"/>
</dbReference>
<feature type="modified residue" description="Phosphohistidine" evidence="4">
    <location>
        <position position="684"/>
    </location>
</feature>
<feature type="transmembrane region" description="Helical" evidence="6">
    <location>
        <begin position="65"/>
        <end position="92"/>
    </location>
</feature>
<dbReference type="EC" id="2.7.13.3" evidence="2"/>
<dbReference type="STRING" id="1322246.BN4_11766"/>
<protein>
    <recommendedName>
        <fullName evidence="2">histidine kinase</fullName>
        <ecNumber evidence="2">2.7.13.3</ecNumber>
    </recommendedName>
</protein>
<dbReference type="Pfam" id="PF02518">
    <property type="entry name" value="HATPase_c"/>
    <property type="match status" value="1"/>
</dbReference>
<dbReference type="KEGG" id="dpi:BN4_11766"/>
<keyword evidence="3 5" id="KW-0597">Phosphoprotein</keyword>
<dbReference type="InterPro" id="IPR036097">
    <property type="entry name" value="HisK_dim/P_sf"/>
</dbReference>
<organism evidence="10 11">
    <name type="scientific">Pseudodesulfovibrio piezophilus (strain DSM 21447 / JCM 15486 / C1TLV30)</name>
    <name type="common">Desulfovibrio piezophilus</name>
    <dbReference type="NCBI Taxonomy" id="1322246"/>
    <lineage>
        <taxon>Bacteria</taxon>
        <taxon>Pseudomonadati</taxon>
        <taxon>Thermodesulfobacteriota</taxon>
        <taxon>Desulfovibrionia</taxon>
        <taxon>Desulfovibrionales</taxon>
        <taxon>Desulfovibrionaceae</taxon>
    </lineage>
</organism>
<accession>M1WK53</accession>
<evidence type="ECO:0000256" key="3">
    <source>
        <dbReference type="ARBA" id="ARBA00022553"/>
    </source>
</evidence>
<evidence type="ECO:0000256" key="6">
    <source>
        <dbReference type="SAM" id="Phobius"/>
    </source>
</evidence>
<dbReference type="Gene3D" id="3.30.565.10">
    <property type="entry name" value="Histidine kinase-like ATPase, C-terminal domain"/>
    <property type="match status" value="1"/>
</dbReference>
<dbReference type="PROSITE" id="PS50109">
    <property type="entry name" value="HIS_KIN"/>
    <property type="match status" value="1"/>
</dbReference>
<dbReference type="GO" id="GO:0000155">
    <property type="term" value="F:phosphorelay sensor kinase activity"/>
    <property type="evidence" value="ECO:0007669"/>
    <property type="project" value="InterPro"/>
</dbReference>
<dbReference type="Gene3D" id="1.10.287.130">
    <property type="match status" value="1"/>
</dbReference>
<dbReference type="SUPFAM" id="SSF47226">
    <property type="entry name" value="Histidine-containing phosphotransfer domain, HPT domain"/>
    <property type="match status" value="1"/>
</dbReference>
<dbReference type="Gene3D" id="3.40.50.2300">
    <property type="match status" value="1"/>
</dbReference>
<feature type="transmembrane region" description="Helical" evidence="6">
    <location>
        <begin position="154"/>
        <end position="174"/>
    </location>
</feature>
<evidence type="ECO:0000259" key="8">
    <source>
        <dbReference type="PROSITE" id="PS50110"/>
    </source>
</evidence>
<comment type="catalytic activity">
    <reaction evidence="1">
        <text>ATP + protein L-histidine = ADP + protein N-phospho-L-histidine.</text>
        <dbReference type="EC" id="2.7.13.3"/>
    </reaction>
</comment>
<dbReference type="BioCyc" id="DPIE1322246:BN4_RS08865-MONOMER"/>
<feature type="transmembrane region" description="Helical" evidence="6">
    <location>
        <begin position="39"/>
        <end position="59"/>
    </location>
</feature>
<keyword evidence="6" id="KW-1133">Transmembrane helix</keyword>
<dbReference type="InterPro" id="IPR036641">
    <property type="entry name" value="HPT_dom_sf"/>
</dbReference>
<keyword evidence="6" id="KW-0812">Transmembrane</keyword>
<dbReference type="InterPro" id="IPR004358">
    <property type="entry name" value="Sig_transdc_His_kin-like_C"/>
</dbReference>
<dbReference type="Pfam" id="PF00512">
    <property type="entry name" value="HisKA"/>
    <property type="match status" value="1"/>
</dbReference>
<dbReference type="GO" id="GO:0005886">
    <property type="term" value="C:plasma membrane"/>
    <property type="evidence" value="ECO:0007669"/>
    <property type="project" value="UniProtKB-SubCell"/>
</dbReference>
<feature type="modified residue" description="4-aspartylphosphate" evidence="5">
    <location>
        <position position="539"/>
    </location>
</feature>
<dbReference type="InterPro" id="IPR003594">
    <property type="entry name" value="HATPase_dom"/>
</dbReference>
<dbReference type="InterPro" id="IPR036890">
    <property type="entry name" value="HATPase_C_sf"/>
</dbReference>
<dbReference type="AlphaFoldDB" id="M1WK53"/>
<dbReference type="InterPro" id="IPR008207">
    <property type="entry name" value="Sig_transdc_His_kin_Hpt_dom"/>
</dbReference>
<dbReference type="SMART" id="SM00387">
    <property type="entry name" value="HATPase_c"/>
    <property type="match status" value="1"/>
</dbReference>
<reference evidence="11" key="2">
    <citation type="journal article" date="2013" name="Stand. Genomic Sci.">
        <title>Complete genome sequence of Desulfocapsa sulfexigens, a marine deltaproteobacterium specialized in disproportionating inorganic sulfur compounds.</title>
        <authorList>
            <person name="Finster K.W."/>
            <person name="Kjeldsen K.U."/>
            <person name="Kube M."/>
            <person name="Reinhardt R."/>
            <person name="Mussmann M."/>
            <person name="Amann R."/>
            <person name="Schreiber L."/>
        </authorList>
    </citation>
    <scope>NUCLEOTIDE SEQUENCE [LARGE SCALE GENOMIC DNA]</scope>
    <source>
        <strain evidence="11">DSM 10523 / SB164P1</strain>
    </source>
</reference>
<dbReference type="Proteomes" id="UP000011724">
    <property type="component" value="Chromosome"/>
</dbReference>
<evidence type="ECO:0000313" key="11">
    <source>
        <dbReference type="Proteomes" id="UP000011724"/>
    </source>
</evidence>
<dbReference type="Gene3D" id="1.20.120.160">
    <property type="entry name" value="HPT domain"/>
    <property type="match status" value="1"/>
</dbReference>
<dbReference type="InterPro" id="IPR011006">
    <property type="entry name" value="CheY-like_superfamily"/>
</dbReference>
<dbReference type="SMART" id="SM00448">
    <property type="entry name" value="REC"/>
    <property type="match status" value="1"/>
</dbReference>
<dbReference type="PANTHER" id="PTHR45339">
    <property type="entry name" value="HYBRID SIGNAL TRANSDUCTION HISTIDINE KINASE J"/>
    <property type="match status" value="1"/>
</dbReference>
<gene>
    <name evidence="10" type="ordered locus">BN4_11766</name>
</gene>
<dbReference type="EMBL" id="FO203427">
    <property type="protein sequence ID" value="CCH49001.1"/>
    <property type="molecule type" value="Genomic_DNA"/>
</dbReference>
<dbReference type="InterPro" id="IPR001789">
    <property type="entry name" value="Sig_transdc_resp-reg_receiver"/>
</dbReference>
<dbReference type="OrthoDB" id="5410229at2"/>
<dbReference type="SUPFAM" id="SSF55874">
    <property type="entry name" value="ATPase domain of HSP90 chaperone/DNA topoisomerase II/histidine kinase"/>
    <property type="match status" value="1"/>
</dbReference>
<dbReference type="Pfam" id="PF00072">
    <property type="entry name" value="Response_reg"/>
    <property type="match status" value="1"/>
</dbReference>
<dbReference type="PATRIC" id="fig|879567.3.peg.1856"/>
<reference evidence="10 11" key="1">
    <citation type="journal article" date="2013" name="PLoS ONE">
        <title>The first genomic and proteomic characterization of a deep-sea sulfate reducer: insights into the piezophilic lifestyle of Desulfovibrio piezophilus.</title>
        <authorList>
            <person name="Pradel N."/>
            <person name="Ji B."/>
            <person name="Gimenez G."/>
            <person name="Talla E."/>
            <person name="Lenoble P."/>
            <person name="Garel M."/>
            <person name="Tamburini C."/>
            <person name="Fourquet P."/>
            <person name="Lebrun R."/>
            <person name="Bertin P."/>
            <person name="Denis Y."/>
            <person name="Pophillat M."/>
            <person name="Barbe V."/>
            <person name="Ollivier B."/>
            <person name="Dolla A."/>
        </authorList>
    </citation>
    <scope>NUCLEOTIDE SEQUENCE [LARGE SCALE GENOMIC DNA]</scope>
    <source>
        <strain evidence="11">DSM 10523 / SB164P1</strain>
    </source>
</reference>
<feature type="domain" description="HPt" evidence="9">
    <location>
        <begin position="645"/>
        <end position="738"/>
    </location>
</feature>
<dbReference type="CDD" id="cd16922">
    <property type="entry name" value="HATPase_EvgS-ArcB-TorS-like"/>
    <property type="match status" value="1"/>
</dbReference>
<evidence type="ECO:0000256" key="1">
    <source>
        <dbReference type="ARBA" id="ARBA00000085"/>
    </source>
</evidence>
<dbReference type="PANTHER" id="PTHR45339:SF5">
    <property type="entry name" value="HISTIDINE KINASE"/>
    <property type="match status" value="1"/>
</dbReference>
<dbReference type="eggNOG" id="COG2205">
    <property type="taxonomic scope" value="Bacteria"/>
</dbReference>
<dbReference type="SUPFAM" id="SSF52172">
    <property type="entry name" value="CheY-like"/>
    <property type="match status" value="1"/>
</dbReference>
<evidence type="ECO:0000313" key="10">
    <source>
        <dbReference type="EMBL" id="CCH49001.1"/>
    </source>
</evidence>
<dbReference type="PROSITE" id="PS50894">
    <property type="entry name" value="HPT"/>
    <property type="match status" value="1"/>
</dbReference>
<dbReference type="InterPro" id="IPR005467">
    <property type="entry name" value="His_kinase_dom"/>
</dbReference>
<evidence type="ECO:0000256" key="5">
    <source>
        <dbReference type="PROSITE-ProRule" id="PRU00169"/>
    </source>
</evidence>
<feature type="transmembrane region" description="Helical" evidence="6">
    <location>
        <begin position="104"/>
        <end position="125"/>
    </location>
</feature>
<dbReference type="InterPro" id="IPR003661">
    <property type="entry name" value="HisK_dim/P_dom"/>
</dbReference>
<dbReference type="HOGENOM" id="CLU_000445_114_15_7"/>
<dbReference type="FunFam" id="3.30.565.10:FF:000010">
    <property type="entry name" value="Sensor histidine kinase RcsC"/>
    <property type="match status" value="1"/>
</dbReference>
<evidence type="ECO:0000259" key="7">
    <source>
        <dbReference type="PROSITE" id="PS50109"/>
    </source>
</evidence>
<name>M1WK53_PSEP2</name>
<evidence type="ECO:0000256" key="2">
    <source>
        <dbReference type="ARBA" id="ARBA00012438"/>
    </source>
</evidence>
<dbReference type="SMART" id="SM00388">
    <property type="entry name" value="HisKA"/>
    <property type="match status" value="1"/>
</dbReference>
<evidence type="ECO:0000259" key="9">
    <source>
        <dbReference type="PROSITE" id="PS50894"/>
    </source>
</evidence>